<comment type="caution">
    <text evidence="7">The sequence shown here is derived from an EMBL/GenBank/DDBJ whole genome shotgun (WGS) entry which is preliminary data.</text>
</comment>
<keyword evidence="5" id="KW-0808">Transferase</keyword>
<dbReference type="EMBL" id="BNGU01000055">
    <property type="protein sequence ID" value="GHM60002.1"/>
    <property type="molecule type" value="Genomic_DNA"/>
</dbReference>
<protein>
    <recommendedName>
        <fullName evidence="5 6">Dephospho-CoA kinase</fullName>
        <ecNumber evidence="5 6">2.7.1.24</ecNumber>
    </recommendedName>
    <alternativeName>
        <fullName evidence="5">Dephosphocoenzyme A kinase</fullName>
    </alternativeName>
</protein>
<dbReference type="GO" id="GO:0005524">
    <property type="term" value="F:ATP binding"/>
    <property type="evidence" value="ECO:0007669"/>
    <property type="project" value="UniProtKB-UniRule"/>
</dbReference>
<dbReference type="Pfam" id="PF01121">
    <property type="entry name" value="CoaE"/>
    <property type="match status" value="1"/>
</dbReference>
<dbReference type="Proteomes" id="UP000637906">
    <property type="component" value="Unassembled WGS sequence"/>
</dbReference>
<comment type="catalytic activity">
    <reaction evidence="5">
        <text>3'-dephospho-CoA + ATP = ADP + CoA + H(+)</text>
        <dbReference type="Rhea" id="RHEA:18245"/>
        <dbReference type="ChEBI" id="CHEBI:15378"/>
        <dbReference type="ChEBI" id="CHEBI:30616"/>
        <dbReference type="ChEBI" id="CHEBI:57287"/>
        <dbReference type="ChEBI" id="CHEBI:57328"/>
        <dbReference type="ChEBI" id="CHEBI:456216"/>
        <dbReference type="EC" id="2.7.1.24"/>
    </reaction>
</comment>
<gene>
    <name evidence="5 7" type="primary">coaE</name>
    <name evidence="7" type="ORF">sL5_09950</name>
</gene>
<evidence type="ECO:0000256" key="5">
    <source>
        <dbReference type="HAMAP-Rule" id="MF_00376"/>
    </source>
</evidence>
<evidence type="ECO:0000313" key="8">
    <source>
        <dbReference type="Proteomes" id="UP000637906"/>
    </source>
</evidence>
<comment type="similarity">
    <text evidence="1 5">Belongs to the CoaE family.</text>
</comment>
<dbReference type="CDD" id="cd02022">
    <property type="entry name" value="DPCK"/>
    <property type="match status" value="1"/>
</dbReference>
<dbReference type="UniPathway" id="UPA00241">
    <property type="reaction ID" value="UER00356"/>
</dbReference>
<keyword evidence="3 5" id="KW-0067">ATP-binding</keyword>
<sequence>MIVLGLTGAIGVGKSFVASCLQKFGAAIFDADATVHKIYQSDKSIINLARDYFPDAVIDRSISRSMLRKYFFQYSEKWQIFESKVHSLVLEKQNDFLIEERKKSSKLAVLDVPLLVETKSHHLCDFIIFVTADLQLQSKRLTNRNLTIKEIDMFAKRQLAYHIKHKLSDFTINTSFNKLYTFSQVREVIDCITYNKHVYNVSSSF</sequence>
<comment type="subcellular location">
    <subcellularLocation>
        <location evidence="5">Cytoplasm</location>
    </subcellularLocation>
</comment>
<dbReference type="Gene3D" id="3.40.50.300">
    <property type="entry name" value="P-loop containing nucleotide triphosphate hydrolases"/>
    <property type="match status" value="1"/>
</dbReference>
<dbReference type="GO" id="GO:0004140">
    <property type="term" value="F:dephospho-CoA kinase activity"/>
    <property type="evidence" value="ECO:0007669"/>
    <property type="project" value="UniProtKB-UniRule"/>
</dbReference>
<comment type="pathway">
    <text evidence="5">Cofactor biosynthesis; coenzyme A biosynthesis; CoA from (R)-pantothenate: step 5/5.</text>
</comment>
<dbReference type="InterPro" id="IPR001977">
    <property type="entry name" value="Depp_CoAkinase"/>
</dbReference>
<dbReference type="InterPro" id="IPR027417">
    <property type="entry name" value="P-loop_NTPase"/>
</dbReference>
<dbReference type="HAMAP" id="MF_00376">
    <property type="entry name" value="Dephospho_CoA_kinase"/>
    <property type="match status" value="1"/>
</dbReference>
<evidence type="ECO:0000313" key="7">
    <source>
        <dbReference type="EMBL" id="GHM60002.1"/>
    </source>
</evidence>
<reference evidence="7 8" key="1">
    <citation type="journal article" date="2021" name="Microb. Ecol.">
        <title>Candidatus Mesenet longicola: Novel Endosymbionts of Brontispa longissima that Induce Cytoplasmic Incompatibility.</title>
        <authorList>
            <person name="Takano S."/>
            <person name="Gotoh Y."/>
            <person name="Hayashi T."/>
        </authorList>
    </citation>
    <scope>NUCLEOTIDE SEQUENCE [LARGE SCALE GENOMIC DNA]</scope>
    <source>
        <strain evidence="7">L5</strain>
    </source>
</reference>
<dbReference type="AlphaFoldDB" id="A0A8J3MNA4"/>
<dbReference type="SUPFAM" id="SSF52540">
    <property type="entry name" value="P-loop containing nucleoside triphosphate hydrolases"/>
    <property type="match status" value="1"/>
</dbReference>
<comment type="function">
    <text evidence="5">Catalyzes the phosphorylation of the 3'-hydroxyl group of dephosphocoenzyme A to form coenzyme A.</text>
</comment>
<dbReference type="NCBIfam" id="TIGR00152">
    <property type="entry name" value="dephospho-CoA kinase"/>
    <property type="match status" value="1"/>
</dbReference>
<name>A0A8J3MNA4_9RICK</name>
<evidence type="ECO:0000256" key="6">
    <source>
        <dbReference type="NCBIfam" id="TIGR00152"/>
    </source>
</evidence>
<proteinExistence type="inferred from homology"/>
<dbReference type="GO" id="GO:0015937">
    <property type="term" value="P:coenzyme A biosynthetic process"/>
    <property type="evidence" value="ECO:0007669"/>
    <property type="project" value="UniProtKB-UniRule"/>
</dbReference>
<keyword evidence="5" id="KW-0963">Cytoplasm</keyword>
<keyword evidence="4 5" id="KW-0173">Coenzyme A biosynthesis</keyword>
<evidence type="ECO:0000256" key="1">
    <source>
        <dbReference type="ARBA" id="ARBA00009018"/>
    </source>
</evidence>
<accession>A0A8J3MNA4</accession>
<dbReference type="GO" id="GO:0005737">
    <property type="term" value="C:cytoplasm"/>
    <property type="evidence" value="ECO:0007669"/>
    <property type="project" value="UniProtKB-SubCell"/>
</dbReference>
<dbReference type="EC" id="2.7.1.24" evidence="5 6"/>
<evidence type="ECO:0000256" key="4">
    <source>
        <dbReference type="ARBA" id="ARBA00022993"/>
    </source>
</evidence>
<keyword evidence="8" id="KW-1185">Reference proteome</keyword>
<evidence type="ECO:0000256" key="3">
    <source>
        <dbReference type="ARBA" id="ARBA00022840"/>
    </source>
</evidence>
<dbReference type="PROSITE" id="PS51219">
    <property type="entry name" value="DPCK"/>
    <property type="match status" value="1"/>
</dbReference>
<organism evidence="7 8">
    <name type="scientific">Candidatus Mesenet longicola</name>
    <dbReference type="NCBI Taxonomy" id="1892558"/>
    <lineage>
        <taxon>Bacteria</taxon>
        <taxon>Pseudomonadati</taxon>
        <taxon>Pseudomonadota</taxon>
        <taxon>Alphaproteobacteria</taxon>
        <taxon>Rickettsiales</taxon>
        <taxon>Anaplasmataceae</taxon>
        <taxon>Candidatus Mesenet</taxon>
    </lineage>
</organism>
<feature type="binding site" evidence="5">
    <location>
        <begin position="11"/>
        <end position="16"/>
    </location>
    <ligand>
        <name>ATP</name>
        <dbReference type="ChEBI" id="CHEBI:30616"/>
    </ligand>
</feature>
<keyword evidence="5 7" id="KW-0418">Kinase</keyword>
<keyword evidence="2 5" id="KW-0547">Nucleotide-binding</keyword>
<evidence type="ECO:0000256" key="2">
    <source>
        <dbReference type="ARBA" id="ARBA00022741"/>
    </source>
</evidence>